<evidence type="ECO:0000313" key="6">
    <source>
        <dbReference type="EMBL" id="EKC26757.1"/>
    </source>
</evidence>
<sequence length="476" mass="51831">MGSSEGDGYKLKCEKDNNVQIAALFEIENGVEDAEKGDLLVEVETDPKQHILYSARDHPPIYLTIFFGFQHTLISISGVMAVSLLVSDVTCANLDDDIKSTLLSSSLLMSGICTIMMSLIGSRVAAVSLILSLYLSHHNTPIPMWTRKKGFHIMWFPLHQVYSILIGILVGWFVCGVMTAAGAFSPDDKLARTDTGLDAIIKADWFRIPYPGQFGPISFSTSVFVGFLIGTVTSILDSIGDYYACAKMCNLPPPPAHSVNRGIAIEGFCSLIAGFFGCGHATTTYGGNVGAIGVTKVSSRDVFITTGVIYFIFGIIGKISAVFLTIPYPVLGGVLFVMYGMFIGVVLSNLQVASLSSSRNLAIMGTAILFGLMIPYWLETNPDAIQTGSATTDGMIKLLLINPNLCGGVLACFLDNTVRGTLKERGIEAWQKMIDEKAYDMEEFDGDVTIYDIPLPRFLKESKLFRRLPFIPPLRD</sequence>
<dbReference type="AlphaFoldDB" id="K1PR43"/>
<comment type="subcellular location">
    <subcellularLocation>
        <location evidence="1">Membrane</location>
        <topology evidence="1">Multi-pass membrane protein</topology>
    </subcellularLocation>
</comment>
<evidence type="ECO:0000256" key="1">
    <source>
        <dbReference type="ARBA" id="ARBA00004141"/>
    </source>
</evidence>
<keyword evidence="3" id="KW-0812">Transmembrane</keyword>
<dbReference type="GO" id="GO:0016020">
    <property type="term" value="C:membrane"/>
    <property type="evidence" value="ECO:0007669"/>
    <property type="project" value="UniProtKB-SubCell"/>
</dbReference>
<protein>
    <submittedName>
        <fullName evidence="6">Solute carrier family 23 member 2</fullName>
    </submittedName>
</protein>
<name>K1PR43_MAGGI</name>
<dbReference type="EMBL" id="JH816901">
    <property type="protein sequence ID" value="EKC26757.1"/>
    <property type="molecule type" value="Genomic_DNA"/>
</dbReference>
<accession>K1PR43</accession>
<dbReference type="Pfam" id="PF00860">
    <property type="entry name" value="Xan_ur_permease"/>
    <property type="match status" value="2"/>
</dbReference>
<comment type="similarity">
    <text evidence="2">Belongs to the nucleobase:cation symporter-2 (NCS2) (TC 2.A.40) family.</text>
</comment>
<proteinExistence type="inferred from homology"/>
<keyword evidence="5" id="KW-0472">Membrane</keyword>
<evidence type="ECO:0000256" key="3">
    <source>
        <dbReference type="ARBA" id="ARBA00022692"/>
    </source>
</evidence>
<organism evidence="6">
    <name type="scientific">Magallana gigas</name>
    <name type="common">Pacific oyster</name>
    <name type="synonym">Crassostrea gigas</name>
    <dbReference type="NCBI Taxonomy" id="29159"/>
    <lineage>
        <taxon>Eukaryota</taxon>
        <taxon>Metazoa</taxon>
        <taxon>Spiralia</taxon>
        <taxon>Lophotrochozoa</taxon>
        <taxon>Mollusca</taxon>
        <taxon>Bivalvia</taxon>
        <taxon>Autobranchia</taxon>
        <taxon>Pteriomorphia</taxon>
        <taxon>Ostreida</taxon>
        <taxon>Ostreoidea</taxon>
        <taxon>Ostreidae</taxon>
        <taxon>Magallana</taxon>
    </lineage>
</organism>
<evidence type="ECO:0000256" key="5">
    <source>
        <dbReference type="ARBA" id="ARBA00023136"/>
    </source>
</evidence>
<dbReference type="InParanoid" id="K1PR43"/>
<gene>
    <name evidence="6" type="ORF">CGI_10028296</name>
</gene>
<evidence type="ECO:0000256" key="2">
    <source>
        <dbReference type="ARBA" id="ARBA00008821"/>
    </source>
</evidence>
<evidence type="ECO:0000256" key="4">
    <source>
        <dbReference type="ARBA" id="ARBA00022989"/>
    </source>
</evidence>
<dbReference type="HOGENOM" id="CLU_017959_5_4_1"/>
<dbReference type="GO" id="GO:0022857">
    <property type="term" value="F:transmembrane transporter activity"/>
    <property type="evidence" value="ECO:0007669"/>
    <property type="project" value="InterPro"/>
</dbReference>
<keyword evidence="4" id="KW-1133">Transmembrane helix</keyword>
<dbReference type="NCBIfam" id="NF037981">
    <property type="entry name" value="NCS2_1"/>
    <property type="match status" value="1"/>
</dbReference>
<reference evidence="6" key="1">
    <citation type="journal article" date="2012" name="Nature">
        <title>The oyster genome reveals stress adaptation and complexity of shell formation.</title>
        <authorList>
            <person name="Zhang G."/>
            <person name="Fang X."/>
            <person name="Guo X."/>
            <person name="Li L."/>
            <person name="Luo R."/>
            <person name="Xu F."/>
            <person name="Yang P."/>
            <person name="Zhang L."/>
            <person name="Wang X."/>
            <person name="Qi H."/>
            <person name="Xiong Z."/>
            <person name="Que H."/>
            <person name="Xie Y."/>
            <person name="Holland P.W."/>
            <person name="Paps J."/>
            <person name="Zhu Y."/>
            <person name="Wu F."/>
            <person name="Chen Y."/>
            <person name="Wang J."/>
            <person name="Peng C."/>
            <person name="Meng J."/>
            <person name="Yang L."/>
            <person name="Liu J."/>
            <person name="Wen B."/>
            <person name="Zhang N."/>
            <person name="Huang Z."/>
            <person name="Zhu Q."/>
            <person name="Feng Y."/>
            <person name="Mount A."/>
            <person name="Hedgecock D."/>
            <person name="Xu Z."/>
            <person name="Liu Y."/>
            <person name="Domazet-Loso T."/>
            <person name="Du Y."/>
            <person name="Sun X."/>
            <person name="Zhang S."/>
            <person name="Liu B."/>
            <person name="Cheng P."/>
            <person name="Jiang X."/>
            <person name="Li J."/>
            <person name="Fan D."/>
            <person name="Wang W."/>
            <person name="Fu W."/>
            <person name="Wang T."/>
            <person name="Wang B."/>
            <person name="Zhang J."/>
            <person name="Peng Z."/>
            <person name="Li Y."/>
            <person name="Li N."/>
            <person name="Wang J."/>
            <person name="Chen M."/>
            <person name="He Y."/>
            <person name="Tan F."/>
            <person name="Song X."/>
            <person name="Zheng Q."/>
            <person name="Huang R."/>
            <person name="Yang H."/>
            <person name="Du X."/>
            <person name="Chen L."/>
            <person name="Yang M."/>
            <person name="Gaffney P.M."/>
            <person name="Wang S."/>
            <person name="Luo L."/>
            <person name="She Z."/>
            <person name="Ming Y."/>
            <person name="Huang W."/>
            <person name="Zhang S."/>
            <person name="Huang B."/>
            <person name="Zhang Y."/>
            <person name="Qu T."/>
            <person name="Ni P."/>
            <person name="Miao G."/>
            <person name="Wang J."/>
            <person name="Wang Q."/>
            <person name="Steinberg C.E."/>
            <person name="Wang H."/>
            <person name="Li N."/>
            <person name="Qian L."/>
            <person name="Zhang G."/>
            <person name="Li Y."/>
            <person name="Yang H."/>
            <person name="Liu X."/>
            <person name="Wang J."/>
            <person name="Yin Y."/>
            <person name="Wang J."/>
        </authorList>
    </citation>
    <scope>NUCLEOTIDE SEQUENCE [LARGE SCALE GENOMIC DNA]</scope>
    <source>
        <strain evidence="6">05x7-T-G4-1.051#20</strain>
    </source>
</reference>
<dbReference type="InterPro" id="IPR006043">
    <property type="entry name" value="NCS2"/>
</dbReference>
<dbReference type="PANTHER" id="PTHR11119">
    <property type="entry name" value="XANTHINE-URACIL / VITAMIN C PERMEASE FAMILY MEMBER"/>
    <property type="match status" value="1"/>
</dbReference>